<dbReference type="Proteomes" id="UP000571817">
    <property type="component" value="Unassembled WGS sequence"/>
</dbReference>
<evidence type="ECO:0000256" key="3">
    <source>
        <dbReference type="ARBA" id="ARBA00023002"/>
    </source>
</evidence>
<dbReference type="Gene3D" id="3.20.20.30">
    <property type="entry name" value="Luciferase-like domain"/>
    <property type="match status" value="1"/>
</dbReference>
<reference evidence="6 7" key="1">
    <citation type="submission" date="2020-07" db="EMBL/GenBank/DDBJ databases">
        <title>Sequencing the genomes of 1000 actinobacteria strains.</title>
        <authorList>
            <person name="Klenk H.-P."/>
        </authorList>
    </citation>
    <scope>NUCLEOTIDE SEQUENCE [LARGE SCALE GENOMIC DNA]</scope>
    <source>
        <strain evidence="6 7">DSM 29531</strain>
    </source>
</reference>
<dbReference type="AlphaFoldDB" id="A0A853DNN5"/>
<dbReference type="SUPFAM" id="SSF51679">
    <property type="entry name" value="Bacterial luciferase-like"/>
    <property type="match status" value="1"/>
</dbReference>
<dbReference type="RefSeq" id="WP_179483302.1">
    <property type="nucleotide sequence ID" value="NZ_JACCFW010000001.1"/>
</dbReference>
<dbReference type="InterPro" id="IPR036661">
    <property type="entry name" value="Luciferase-like_sf"/>
</dbReference>
<keyword evidence="1" id="KW-0285">Flavoprotein</keyword>
<evidence type="ECO:0000313" key="7">
    <source>
        <dbReference type="Proteomes" id="UP000571817"/>
    </source>
</evidence>
<accession>A0A853DNN5</accession>
<dbReference type="EMBL" id="JACCFW010000001">
    <property type="protein sequence ID" value="NYJ76220.1"/>
    <property type="molecule type" value="Genomic_DNA"/>
</dbReference>
<dbReference type="InterPro" id="IPR050172">
    <property type="entry name" value="SsuD_RutA_monooxygenase"/>
</dbReference>
<evidence type="ECO:0000256" key="1">
    <source>
        <dbReference type="ARBA" id="ARBA00022630"/>
    </source>
</evidence>
<dbReference type="PANTHER" id="PTHR42847:SF8">
    <property type="entry name" value="CONSERVED PROTEIN"/>
    <property type="match status" value="1"/>
</dbReference>
<dbReference type="InterPro" id="IPR011251">
    <property type="entry name" value="Luciferase-like_dom"/>
</dbReference>
<keyword evidence="3" id="KW-0560">Oxidoreductase</keyword>
<keyword evidence="2" id="KW-0288">FMN</keyword>
<gene>
    <name evidence="6" type="ORF">HNR15_003183</name>
</gene>
<evidence type="ECO:0000256" key="2">
    <source>
        <dbReference type="ARBA" id="ARBA00022643"/>
    </source>
</evidence>
<keyword evidence="7" id="KW-1185">Reference proteome</keyword>
<dbReference type="Pfam" id="PF00296">
    <property type="entry name" value="Bac_luciferase"/>
    <property type="match status" value="1"/>
</dbReference>
<sequence>MRIGQQVPYFSWPGAPESIAPTLGRIARDSEDAGLSSLWVMDHFFQIEMIGPPELDMLEGYATLAFLAGQTSRISLGTLVTGVTYRHPGLLVKTVTTLDVLSGGRALLGIGAAWNEQEHRGLGVPFPPMKERFERLEETLQIALQMWAGDETAYAGQHYQLERPLNVPQSISRPHPPIMLGGSGEKKTLRMVAQYADACNIFDLGPEGVRAKYDVLAAHCERLGRPYEDITKTVITQLSLSERGGEERERGGPAMTVAQAVDKLGALAEIGTDVAIVGMADNNDPAVYPLLAEVVRQVEPL</sequence>
<dbReference type="NCBIfam" id="TIGR03560">
    <property type="entry name" value="F420_Rv1855c"/>
    <property type="match status" value="1"/>
</dbReference>
<comment type="caution">
    <text evidence="6">The sequence shown here is derived from an EMBL/GenBank/DDBJ whole genome shotgun (WGS) entry which is preliminary data.</text>
</comment>
<proteinExistence type="predicted"/>
<feature type="domain" description="Luciferase-like" evidence="5">
    <location>
        <begin position="20"/>
        <end position="242"/>
    </location>
</feature>
<dbReference type="GO" id="GO:0008726">
    <property type="term" value="F:alkanesulfonate monooxygenase activity"/>
    <property type="evidence" value="ECO:0007669"/>
    <property type="project" value="TreeGrafter"/>
</dbReference>
<organism evidence="6 7">
    <name type="scientific">Allobranchiibius huperziae</name>
    <dbReference type="NCBI Taxonomy" id="1874116"/>
    <lineage>
        <taxon>Bacteria</taxon>
        <taxon>Bacillati</taxon>
        <taxon>Actinomycetota</taxon>
        <taxon>Actinomycetes</taxon>
        <taxon>Micrococcales</taxon>
        <taxon>Dermacoccaceae</taxon>
        <taxon>Allobranchiibius</taxon>
    </lineage>
</organism>
<dbReference type="PANTHER" id="PTHR42847">
    <property type="entry name" value="ALKANESULFONATE MONOOXYGENASE"/>
    <property type="match status" value="1"/>
</dbReference>
<evidence type="ECO:0000256" key="4">
    <source>
        <dbReference type="ARBA" id="ARBA00023033"/>
    </source>
</evidence>
<evidence type="ECO:0000259" key="5">
    <source>
        <dbReference type="Pfam" id="PF00296"/>
    </source>
</evidence>
<keyword evidence="4" id="KW-0503">Monooxygenase</keyword>
<protein>
    <submittedName>
        <fullName evidence="6">F420-dependent oxidoreductase-like protein</fullName>
    </submittedName>
</protein>
<name>A0A853DNN5_9MICO</name>
<evidence type="ECO:0000313" key="6">
    <source>
        <dbReference type="EMBL" id="NYJ76220.1"/>
    </source>
</evidence>
<dbReference type="GO" id="GO:0046306">
    <property type="term" value="P:alkanesulfonate catabolic process"/>
    <property type="evidence" value="ECO:0007669"/>
    <property type="project" value="TreeGrafter"/>
</dbReference>
<dbReference type="InterPro" id="IPR019952">
    <property type="entry name" value="F420_OxRdatse_Rv1855c_pred"/>
</dbReference>